<dbReference type="Pfam" id="PF11376">
    <property type="entry name" value="DUF3179"/>
    <property type="match status" value="1"/>
</dbReference>
<dbReference type="Proteomes" id="UP000199076">
    <property type="component" value="Unassembled WGS sequence"/>
</dbReference>
<sequence>MRRREFLAASVAGLASGLAGCGRTGDGGTGATPTAGSPGDRRIGAVELPVSRGELRAAVPRDRIPAIVDPAFGEDWSGLSVPESSAYDGGPLLPDDSPVVGLKRDGEARAYPLRVLDWHEVVNDGFAGPTLVTYCPLCGTAVVGERRVNGTETVFGVSGYLYRGALVAYDRATGSLWSQLLAAAIRGPATGEELSLSPARLTSWGEWRESHPDTTVLLPPPRSDTVRGRDATFDYFDGKYVRGRDQLIGYRGRRDEAGPTPKTLVVGIARDGEARAYPFAEVRDRNVVNDTVGSSPVVVALAPDGGLVAYERRAGGTTLRFRAAGERHLRAGGSRWERTTGRAVDGPHEGRRLAPTSATPAMFWRGWSNQYPDTEIFPASGTGE</sequence>
<evidence type="ECO:0000313" key="2">
    <source>
        <dbReference type="EMBL" id="SDF08821.1"/>
    </source>
</evidence>
<feature type="compositionally biased region" description="Gly residues" evidence="1">
    <location>
        <begin position="19"/>
        <end position="30"/>
    </location>
</feature>
<proteinExistence type="predicted"/>
<dbReference type="AlphaFoldDB" id="A0A1G7I7W7"/>
<accession>A0A1G7I7W7</accession>
<keyword evidence="3" id="KW-1185">Reference proteome</keyword>
<dbReference type="STRING" id="660518.SAMN05216218_103313"/>
<feature type="region of interest" description="Disordered" evidence="1">
    <location>
        <begin position="19"/>
        <end position="43"/>
    </location>
</feature>
<dbReference type="PROSITE" id="PS51257">
    <property type="entry name" value="PROKAR_LIPOPROTEIN"/>
    <property type="match status" value="1"/>
</dbReference>
<reference evidence="3" key="1">
    <citation type="submission" date="2016-10" db="EMBL/GenBank/DDBJ databases">
        <authorList>
            <person name="Varghese N."/>
            <person name="Submissions S."/>
        </authorList>
    </citation>
    <scope>NUCLEOTIDE SEQUENCE [LARGE SCALE GENOMIC DNA]</scope>
    <source>
        <strain evidence="3">IBRC-M 10760</strain>
    </source>
</reference>
<dbReference type="RefSeq" id="WP_092689239.1">
    <property type="nucleotide sequence ID" value="NZ_FNBK01000003.1"/>
</dbReference>
<dbReference type="OrthoDB" id="2731at2157"/>
<feature type="region of interest" description="Disordered" evidence="1">
    <location>
        <begin position="332"/>
        <end position="354"/>
    </location>
</feature>
<evidence type="ECO:0008006" key="4">
    <source>
        <dbReference type="Google" id="ProtNLM"/>
    </source>
</evidence>
<evidence type="ECO:0000313" key="3">
    <source>
        <dbReference type="Proteomes" id="UP000199076"/>
    </source>
</evidence>
<dbReference type="InterPro" id="IPR021516">
    <property type="entry name" value="DUF3179"/>
</dbReference>
<organism evidence="2 3">
    <name type="scientific">Halorientalis regularis</name>
    <dbReference type="NCBI Taxonomy" id="660518"/>
    <lineage>
        <taxon>Archaea</taxon>
        <taxon>Methanobacteriati</taxon>
        <taxon>Methanobacteriota</taxon>
        <taxon>Stenosarchaea group</taxon>
        <taxon>Halobacteria</taxon>
        <taxon>Halobacteriales</taxon>
        <taxon>Haloarculaceae</taxon>
        <taxon>Halorientalis</taxon>
    </lineage>
</organism>
<dbReference type="EMBL" id="FNBK01000003">
    <property type="protein sequence ID" value="SDF08821.1"/>
    <property type="molecule type" value="Genomic_DNA"/>
</dbReference>
<gene>
    <name evidence="2" type="ORF">SAMN05216218_103313</name>
</gene>
<feature type="compositionally biased region" description="Basic and acidic residues" evidence="1">
    <location>
        <begin position="332"/>
        <end position="352"/>
    </location>
</feature>
<evidence type="ECO:0000256" key="1">
    <source>
        <dbReference type="SAM" id="MobiDB-lite"/>
    </source>
</evidence>
<protein>
    <recommendedName>
        <fullName evidence="4">DUF3179 domain-containing protein</fullName>
    </recommendedName>
</protein>
<name>A0A1G7I7W7_9EURY</name>